<sequence length="823" mass="88117">MPCLVQVFPVCLSVSCPVCCPLTACPISSELMPLTEQNLFPLTDLALILLYDLHHFNLLCSQTTCFALTAVTDLSSPLASSLGLSHSTNYLQALSAQRKGGGVQEEEEGGMYVPEGVCPKPAEEVAAGQEVKGGVAPHGVKGERRPAVSLKWAGAIQPLSAAGFSAAGPQRGDGGMLTREEGPVERPGATRTRPDQLPRLELTARGLSLSVHVPRTPPPPSSTARALGSHGDSSSARAQLAEFSPLSVLPGGVILYAGSSGSASPSPGSPSSGYQTQSPSSHSQPSSPEGVSFQEIGALKQRGEQGGGTPSPRMVFQFPEVNNAPVAQITTVSSATYSHPTVAKRPCGFTGTFTKTGGMVLLCKVCGDIASGFHYGVHACEGCKGFFRRSIQQNIHYKMCVKNEKCLIMRMNRNRCQHCRFKKCLSVGMSRDAVRFGRIPKREKQRLLDEMQSYMNSLNESASMEMEVSPPADAPCSPQSQTSEGVGSISQSYHSNLMSSDEKPPKMAAANGNVGASSFQSSPAQEPSLPHSATQTHHPVQGEQANLTSSYHVPTNCPAAPTNNENSTGANVDNAKYTFPSNQNQCPYSGSPSSQSYSANQNSFQTRDSHNQSPCPWKLNGGAKVLACPLNSCPVAPASRSSQEVWESFSQCFTPAVKEVVEFAKSIPGFQTLSQHDQVMLLKSGTFQVLMVRFCSLFDPKERTVTFLNGQTYSLASLRALGMGSLLDAMFEFSEKLGSLGLEPDEMALFMAVVLVSADRSGIVEVGAVEQLQENLIKALRSLITSRRPDNSTLFPKLLLRLPDLRTLNNHHSDKLLAFRIDP</sequence>
<dbReference type="EMBL" id="CM041537">
    <property type="protein sequence ID" value="KAI3370199.1"/>
    <property type="molecule type" value="Genomic_DNA"/>
</dbReference>
<evidence type="ECO:0000313" key="1">
    <source>
        <dbReference type="EMBL" id="KAI3370199.1"/>
    </source>
</evidence>
<reference evidence="1" key="1">
    <citation type="submission" date="2022-04" db="EMBL/GenBank/DDBJ databases">
        <title>Jade perch genome.</title>
        <authorList>
            <person name="Chao B."/>
        </authorList>
    </citation>
    <scope>NUCLEOTIDE SEQUENCE</scope>
    <source>
        <strain evidence="1">CB-2022</strain>
    </source>
</reference>
<organism evidence="1 2">
    <name type="scientific">Scortum barcoo</name>
    <name type="common">barcoo grunter</name>
    <dbReference type="NCBI Taxonomy" id="214431"/>
    <lineage>
        <taxon>Eukaryota</taxon>
        <taxon>Metazoa</taxon>
        <taxon>Chordata</taxon>
        <taxon>Craniata</taxon>
        <taxon>Vertebrata</taxon>
        <taxon>Euteleostomi</taxon>
        <taxon>Actinopterygii</taxon>
        <taxon>Neopterygii</taxon>
        <taxon>Teleostei</taxon>
        <taxon>Neoteleostei</taxon>
        <taxon>Acanthomorphata</taxon>
        <taxon>Eupercaria</taxon>
        <taxon>Centrarchiformes</taxon>
        <taxon>Terapontoidei</taxon>
        <taxon>Terapontidae</taxon>
        <taxon>Scortum</taxon>
    </lineage>
</organism>
<proteinExistence type="predicted"/>
<evidence type="ECO:0000313" key="2">
    <source>
        <dbReference type="Proteomes" id="UP000831701"/>
    </source>
</evidence>
<gene>
    <name evidence="1" type="ORF">L3Q82_024971</name>
</gene>
<accession>A0ACB8WR06</accession>
<comment type="caution">
    <text evidence="1">The sequence shown here is derived from an EMBL/GenBank/DDBJ whole genome shotgun (WGS) entry which is preliminary data.</text>
</comment>
<protein>
    <submittedName>
        <fullName evidence="1">Uncharacterized protein</fullName>
    </submittedName>
</protein>
<keyword evidence="2" id="KW-1185">Reference proteome</keyword>
<dbReference type="Proteomes" id="UP000831701">
    <property type="component" value="Chromosome 7"/>
</dbReference>
<name>A0ACB8WR06_9TELE</name>